<protein>
    <submittedName>
        <fullName evidence="4">GNAT family N-acetyltransferase</fullName>
    </submittedName>
</protein>
<organism evidence="4 5">
    <name type="scientific">Sphingomonas alpina</name>
    <dbReference type="NCBI Taxonomy" id="653931"/>
    <lineage>
        <taxon>Bacteria</taxon>
        <taxon>Pseudomonadati</taxon>
        <taxon>Pseudomonadota</taxon>
        <taxon>Alphaproteobacteria</taxon>
        <taxon>Sphingomonadales</taxon>
        <taxon>Sphingomonadaceae</taxon>
        <taxon>Sphingomonas</taxon>
    </lineage>
</organism>
<dbReference type="AlphaFoldDB" id="A0A7H0LDL3"/>
<dbReference type="InterPro" id="IPR000182">
    <property type="entry name" value="GNAT_dom"/>
</dbReference>
<keyword evidence="5" id="KW-1185">Reference proteome</keyword>
<dbReference type="PROSITE" id="PS51186">
    <property type="entry name" value="GNAT"/>
    <property type="match status" value="1"/>
</dbReference>
<dbReference type="EMBL" id="CP061038">
    <property type="protein sequence ID" value="QNQ07766.1"/>
    <property type="molecule type" value="Genomic_DNA"/>
</dbReference>
<evidence type="ECO:0000256" key="2">
    <source>
        <dbReference type="ARBA" id="ARBA00023315"/>
    </source>
</evidence>
<name>A0A7H0LDL3_9SPHN</name>
<dbReference type="InterPro" id="IPR016181">
    <property type="entry name" value="Acyl_CoA_acyltransferase"/>
</dbReference>
<proteinExistence type="predicted"/>
<accession>A0A7H0LDL3</accession>
<dbReference type="CDD" id="cd04301">
    <property type="entry name" value="NAT_SF"/>
    <property type="match status" value="1"/>
</dbReference>
<dbReference type="SUPFAM" id="SSF55729">
    <property type="entry name" value="Acyl-CoA N-acyltransferases (Nat)"/>
    <property type="match status" value="1"/>
</dbReference>
<dbReference type="Gene3D" id="3.40.630.30">
    <property type="match status" value="1"/>
</dbReference>
<dbReference type="Pfam" id="PF00583">
    <property type="entry name" value="Acetyltransf_1"/>
    <property type="match status" value="1"/>
</dbReference>
<dbReference type="RefSeq" id="WP_187760113.1">
    <property type="nucleotide sequence ID" value="NZ_CP061038.1"/>
</dbReference>
<dbReference type="PANTHER" id="PTHR43877">
    <property type="entry name" value="AMINOALKYLPHOSPHONATE N-ACETYLTRANSFERASE-RELATED-RELATED"/>
    <property type="match status" value="1"/>
</dbReference>
<evidence type="ECO:0000313" key="5">
    <source>
        <dbReference type="Proteomes" id="UP000516148"/>
    </source>
</evidence>
<evidence type="ECO:0000313" key="4">
    <source>
        <dbReference type="EMBL" id="QNQ07766.1"/>
    </source>
</evidence>
<dbReference type="KEGG" id="spap:H3Z74_13200"/>
<dbReference type="InterPro" id="IPR050832">
    <property type="entry name" value="Bact_Acetyltransf"/>
</dbReference>
<evidence type="ECO:0000256" key="1">
    <source>
        <dbReference type="ARBA" id="ARBA00022679"/>
    </source>
</evidence>
<sequence length="158" mass="17305">MSSVLTMIELRSGGTADLAMVESLMTEAFDPRFGEAWTRGQCLGIMALPGVWLTIASIDGKPVGFALSRQILDEAELLLLATAPASRRKGVAAALLRSVITEAREKNALKLHLEVREGNDAIKLYRASGFTKVGERRAYYRGNAGQTFDAFTFRRELP</sequence>
<keyword evidence="1 4" id="KW-0808">Transferase</keyword>
<dbReference type="PANTHER" id="PTHR43877:SF2">
    <property type="entry name" value="AMINOALKYLPHOSPHONATE N-ACETYLTRANSFERASE-RELATED"/>
    <property type="match status" value="1"/>
</dbReference>
<gene>
    <name evidence="4" type="ORF">H3Z74_13200</name>
</gene>
<reference evidence="4 5" key="1">
    <citation type="submission" date="2020-09" db="EMBL/GenBank/DDBJ databases">
        <title>Sphingomonas sp., a new species isolated from pork steak.</title>
        <authorList>
            <person name="Heidler von Heilborn D."/>
        </authorList>
    </citation>
    <scope>NUCLEOTIDE SEQUENCE [LARGE SCALE GENOMIC DNA]</scope>
    <source>
        <strain evidence="5">S8-3T</strain>
    </source>
</reference>
<evidence type="ECO:0000259" key="3">
    <source>
        <dbReference type="PROSITE" id="PS51186"/>
    </source>
</evidence>
<keyword evidence="2" id="KW-0012">Acyltransferase</keyword>
<feature type="domain" description="N-acetyltransferase" evidence="3">
    <location>
        <begin position="8"/>
        <end position="158"/>
    </location>
</feature>
<dbReference type="GO" id="GO:0016747">
    <property type="term" value="F:acyltransferase activity, transferring groups other than amino-acyl groups"/>
    <property type="evidence" value="ECO:0007669"/>
    <property type="project" value="InterPro"/>
</dbReference>
<dbReference type="Proteomes" id="UP000516148">
    <property type="component" value="Chromosome"/>
</dbReference>